<keyword evidence="2" id="KW-0812">Transmembrane</keyword>
<accession>A0A6M1L4K9</accession>
<comment type="caution">
    <text evidence="3">The sequence shown here is derived from an EMBL/GenBank/DDBJ whole genome shotgun (WGS) entry which is preliminary data.</text>
</comment>
<feature type="transmembrane region" description="Helical" evidence="2">
    <location>
        <begin position="77"/>
        <end position="98"/>
    </location>
</feature>
<dbReference type="AlphaFoldDB" id="A0A6M1L4K9"/>
<keyword evidence="2" id="KW-0472">Membrane</keyword>
<keyword evidence="4" id="KW-1185">Reference proteome</keyword>
<reference evidence="3 4" key="1">
    <citation type="submission" date="2020-02" db="EMBL/GenBank/DDBJ databases">
        <title>Draft Genome Sequence of Verrucosispora sp. Strain CWR15, Isolated from Gulf of Mexico Sponge.</title>
        <authorList>
            <person name="Kennedy S.J."/>
            <person name="Cella E."/>
            <person name="Azarian T."/>
            <person name="Baker B.J."/>
            <person name="Shaw L.N."/>
        </authorList>
    </citation>
    <scope>NUCLEOTIDE SEQUENCE [LARGE SCALE GENOMIC DNA]</scope>
    <source>
        <strain evidence="3 4">CWR15</strain>
    </source>
</reference>
<feature type="compositionally biased region" description="Low complexity" evidence="1">
    <location>
        <begin position="108"/>
        <end position="140"/>
    </location>
</feature>
<evidence type="ECO:0000313" key="3">
    <source>
        <dbReference type="EMBL" id="NGM11444.1"/>
    </source>
</evidence>
<dbReference type="EMBL" id="SAIY01000001">
    <property type="protein sequence ID" value="NGM11444.1"/>
    <property type="molecule type" value="Genomic_DNA"/>
</dbReference>
<evidence type="ECO:0000256" key="1">
    <source>
        <dbReference type="SAM" id="MobiDB-lite"/>
    </source>
</evidence>
<proteinExistence type="predicted"/>
<organism evidence="3 4">
    <name type="scientific">Verrucosispora sioxanthis</name>
    <dbReference type="NCBI Taxonomy" id="2499994"/>
    <lineage>
        <taxon>Bacteria</taxon>
        <taxon>Bacillati</taxon>
        <taxon>Actinomycetota</taxon>
        <taxon>Actinomycetes</taxon>
        <taxon>Micromonosporales</taxon>
        <taxon>Micromonosporaceae</taxon>
        <taxon>Micromonospora</taxon>
    </lineage>
</organism>
<gene>
    <name evidence="3" type="ORF">ENC19_01480</name>
</gene>
<dbReference type="Proteomes" id="UP000478148">
    <property type="component" value="Unassembled WGS sequence"/>
</dbReference>
<evidence type="ECO:0000256" key="2">
    <source>
        <dbReference type="SAM" id="Phobius"/>
    </source>
</evidence>
<sequence>MTDQTVAVAAVEPATADEATVPTPARPRRVRVVAGRVRRGFAAIPAVLTDGAVLAFALWTLLYHAALLLDLAPSLTLRTWLMTGPALALLAVATRLALRWRRRRRAARPTGTTVATGDTPTLPSRRRTGAPTPTSTASTRPPRRSRVATERPTPPQPGRGTRPRVTRLRGPTARTSHGCRWRSAC</sequence>
<name>A0A6M1L4K9_9ACTN</name>
<feature type="transmembrane region" description="Helical" evidence="2">
    <location>
        <begin position="41"/>
        <end position="65"/>
    </location>
</feature>
<evidence type="ECO:0000313" key="4">
    <source>
        <dbReference type="Proteomes" id="UP000478148"/>
    </source>
</evidence>
<dbReference type="RefSeq" id="WP_164445348.1">
    <property type="nucleotide sequence ID" value="NZ_SAIY01000001.1"/>
</dbReference>
<protein>
    <submittedName>
        <fullName evidence="3">Uncharacterized protein</fullName>
    </submittedName>
</protein>
<keyword evidence="2" id="KW-1133">Transmembrane helix</keyword>
<feature type="region of interest" description="Disordered" evidence="1">
    <location>
        <begin position="104"/>
        <end position="185"/>
    </location>
</feature>